<dbReference type="Pfam" id="PF02391">
    <property type="entry name" value="MoaE"/>
    <property type="match status" value="1"/>
</dbReference>
<reference evidence="1 2" key="1">
    <citation type="journal article" date="2014" name="Int. J. Syst. Evol. Microbiol.">
        <title>Complete genome sequence of Corynebacterium casei LMG S-19264T (=DSM 44701T), isolated from a smear-ripened cheese.</title>
        <authorList>
            <consortium name="US DOE Joint Genome Institute (JGI-PGF)"/>
            <person name="Walter F."/>
            <person name="Albersmeier A."/>
            <person name="Kalinowski J."/>
            <person name="Ruckert C."/>
        </authorList>
    </citation>
    <scope>NUCLEOTIDE SEQUENCE [LARGE SCALE GENOMIC DNA]</scope>
    <source>
        <strain evidence="1 2">CGMCC 1.12976</strain>
    </source>
</reference>
<sequence length="172" mass="17933">MPADEPLDAAASEDAGTLRGIVGHFDADDASAPAEIAFAYVSDQPITVEWCVDNVSSDEAGAVVTFSGVVRNHDHGRGVLRLSYSGHPTADEVMRQVADDVATAHPGTRIAVAHRVGELGVGDIALAAAVASAHRAQAFAACAELVDAVKSRVPIWKEQWFTDGTTEWVGAG</sequence>
<organism evidence="1 2">
    <name type="scientific">Subtercola lobariae</name>
    <dbReference type="NCBI Taxonomy" id="1588641"/>
    <lineage>
        <taxon>Bacteria</taxon>
        <taxon>Bacillati</taxon>
        <taxon>Actinomycetota</taxon>
        <taxon>Actinomycetes</taxon>
        <taxon>Micrococcales</taxon>
        <taxon>Microbacteriaceae</taxon>
        <taxon>Subtercola</taxon>
    </lineage>
</organism>
<accession>A0A917BDH7</accession>
<evidence type="ECO:0000313" key="2">
    <source>
        <dbReference type="Proteomes" id="UP000598775"/>
    </source>
</evidence>
<dbReference type="InterPro" id="IPR036563">
    <property type="entry name" value="MoaE_sf"/>
</dbReference>
<dbReference type="CDD" id="cd00756">
    <property type="entry name" value="MoaE"/>
    <property type="match status" value="1"/>
</dbReference>
<evidence type="ECO:0000313" key="1">
    <source>
        <dbReference type="EMBL" id="GGF38433.1"/>
    </source>
</evidence>
<dbReference type="SUPFAM" id="SSF54690">
    <property type="entry name" value="Molybdopterin synthase subunit MoaE"/>
    <property type="match status" value="1"/>
</dbReference>
<gene>
    <name evidence="1" type="ORF">GCM10011399_34150</name>
</gene>
<dbReference type="PANTHER" id="PTHR23404">
    <property type="entry name" value="MOLYBDOPTERIN SYNTHASE RELATED"/>
    <property type="match status" value="1"/>
</dbReference>
<dbReference type="GO" id="GO:0006777">
    <property type="term" value="P:Mo-molybdopterin cofactor biosynthetic process"/>
    <property type="evidence" value="ECO:0007669"/>
    <property type="project" value="InterPro"/>
</dbReference>
<dbReference type="EMBL" id="BMGP01000007">
    <property type="protein sequence ID" value="GGF38433.1"/>
    <property type="molecule type" value="Genomic_DNA"/>
</dbReference>
<dbReference type="RefSeq" id="WP_188680514.1">
    <property type="nucleotide sequence ID" value="NZ_BMGP01000007.1"/>
</dbReference>
<evidence type="ECO:0008006" key="3">
    <source>
        <dbReference type="Google" id="ProtNLM"/>
    </source>
</evidence>
<dbReference type="Gene3D" id="3.90.1170.40">
    <property type="entry name" value="Molybdopterin biosynthesis MoaE subunit"/>
    <property type="match status" value="1"/>
</dbReference>
<protein>
    <recommendedName>
        <fullName evidence="3">Molybdenum cofactor biosynthesis protein MoaE</fullName>
    </recommendedName>
</protein>
<keyword evidence="2" id="KW-1185">Reference proteome</keyword>
<name>A0A917BDH7_9MICO</name>
<dbReference type="AlphaFoldDB" id="A0A917BDH7"/>
<dbReference type="Proteomes" id="UP000598775">
    <property type="component" value="Unassembled WGS sequence"/>
</dbReference>
<dbReference type="InterPro" id="IPR003448">
    <property type="entry name" value="Mopterin_biosynth_MoaE"/>
</dbReference>
<proteinExistence type="predicted"/>
<comment type="caution">
    <text evidence="1">The sequence shown here is derived from an EMBL/GenBank/DDBJ whole genome shotgun (WGS) entry which is preliminary data.</text>
</comment>